<evidence type="ECO:0000313" key="2">
    <source>
        <dbReference type="EMBL" id="OAD69884.1"/>
    </source>
</evidence>
<dbReference type="InterPro" id="IPR004000">
    <property type="entry name" value="Actin"/>
</dbReference>
<dbReference type="SUPFAM" id="SSF53067">
    <property type="entry name" value="Actin-like ATPase domain"/>
    <property type="match status" value="2"/>
</dbReference>
<dbReference type="AlphaFoldDB" id="A0A162NI42"/>
<dbReference type="Proteomes" id="UP000077315">
    <property type="component" value="Unassembled WGS sequence"/>
</dbReference>
<dbReference type="EMBL" id="KV440990">
    <property type="protein sequence ID" value="OAD69884.1"/>
    <property type="molecule type" value="Genomic_DNA"/>
</dbReference>
<dbReference type="Gene3D" id="3.30.420.40">
    <property type="match status" value="2"/>
</dbReference>
<name>A0A162NI42_PHYB8</name>
<dbReference type="Pfam" id="PF00022">
    <property type="entry name" value="Actin"/>
    <property type="match status" value="1"/>
</dbReference>
<dbReference type="InParanoid" id="A0A162NI42"/>
<dbReference type="STRING" id="763407.A0A162NI42"/>
<dbReference type="VEuPathDB" id="FungiDB:PHYBLDRAFT_70458"/>
<accession>A0A162NI42</accession>
<evidence type="ECO:0000313" key="3">
    <source>
        <dbReference type="Proteomes" id="UP000077315"/>
    </source>
</evidence>
<protein>
    <submittedName>
        <fullName evidence="2">Uncharacterized protein</fullName>
    </submittedName>
</protein>
<dbReference type="InterPro" id="IPR043129">
    <property type="entry name" value="ATPase_NBD"/>
</dbReference>
<evidence type="ECO:0000256" key="1">
    <source>
        <dbReference type="RuleBase" id="RU000487"/>
    </source>
</evidence>
<sequence length="435" mass="48072">MTSTFPYSSLSRLGTASLRSATTASLSHLLQRPPTFGTEDRIVLDIGSLYIKVGFGGEPRPRHIISFREFLHQDRQTPSDQQLVELYNQDLMRENNAMERVEFMLGGALQDVYFRYLLADPSQHKVIICESPMIPIKVKEIIASILFHRFHIPTISFLPNHLLALLTTGKMTGLVIDCGHLETIVLPISFAIPLSNALKTTPLAGRAVASRLKELLKNHASIIDASSHSSISVYPHRQVLDSSLTSELIQDIQLQCLFVSPTGADGMTEDIGDSDNKNSHANDVYYRLKGKDGILVIPGWVREHAAEILFSPIDEELCSIGECVLDAVLKVPRDLRRELISSILLIGGSSMMAGFQTRLHNNLVGKIKLAKYSKICGLLPSINFFDISSKSGQVFPRNSRAWVGGSLVGALQLSGQAVNREQFDGSVPDWTRPML</sequence>
<dbReference type="OrthoDB" id="337660at2759"/>
<reference evidence="3" key="1">
    <citation type="submission" date="2015-06" db="EMBL/GenBank/DDBJ databases">
        <title>Expansion of signal transduction pathways in fungi by whole-genome duplication.</title>
        <authorList>
            <consortium name="DOE Joint Genome Institute"/>
            <person name="Corrochano L.M."/>
            <person name="Kuo A."/>
            <person name="Marcet-Houben M."/>
            <person name="Polaino S."/>
            <person name="Salamov A."/>
            <person name="Villalobos J.M."/>
            <person name="Alvarez M.I."/>
            <person name="Avalos J."/>
            <person name="Benito E.P."/>
            <person name="Benoit I."/>
            <person name="Burger G."/>
            <person name="Camino L.P."/>
            <person name="Canovas D."/>
            <person name="Cerda-Olmedo E."/>
            <person name="Cheng J.-F."/>
            <person name="Dominguez A."/>
            <person name="Elias M."/>
            <person name="Eslava A.P."/>
            <person name="Glaser F."/>
            <person name="Grimwood J."/>
            <person name="Gutierrez G."/>
            <person name="Heitman J."/>
            <person name="Henrissat B."/>
            <person name="Iturriaga E.A."/>
            <person name="Lang B.F."/>
            <person name="Lavin J.L."/>
            <person name="Lee S."/>
            <person name="Li W."/>
            <person name="Lindquist E."/>
            <person name="Lopez-Garcia S."/>
            <person name="Luque E.M."/>
            <person name="Marcos A.T."/>
            <person name="Martin J."/>
            <person name="McCluskey K."/>
            <person name="Medina H.R."/>
            <person name="Miralles-Duran A."/>
            <person name="Miyazaki A."/>
            <person name="Munoz-Torres E."/>
            <person name="Oguiza J.A."/>
            <person name="Ohm R."/>
            <person name="Olmedo M."/>
            <person name="Orejas M."/>
            <person name="Ortiz-Castellanos L."/>
            <person name="Pisabarro A.G."/>
            <person name="Rodriguez-Romero J."/>
            <person name="Ruiz-Herrera J."/>
            <person name="Ruiz-Vazquez R."/>
            <person name="Sanz C."/>
            <person name="Schackwitz W."/>
            <person name="Schmutz J."/>
            <person name="Shahriari M."/>
            <person name="Shelest E."/>
            <person name="Silva-Franco F."/>
            <person name="Soanes D."/>
            <person name="Syed K."/>
            <person name="Tagua V.G."/>
            <person name="Talbot N.J."/>
            <person name="Thon M."/>
            <person name="De vries R.P."/>
            <person name="Wiebenga A."/>
            <person name="Yadav J.S."/>
            <person name="Braun E.L."/>
            <person name="Baker S."/>
            <person name="Garre V."/>
            <person name="Horwitz B."/>
            <person name="Torres-Martinez S."/>
            <person name="Idnurm A."/>
            <person name="Herrera-Estrella A."/>
            <person name="Gabaldon T."/>
            <person name="Grigoriev I.V."/>
        </authorList>
    </citation>
    <scope>NUCLEOTIDE SEQUENCE [LARGE SCALE GENOMIC DNA]</scope>
    <source>
        <strain evidence="3">NRRL 1555(-)</strain>
    </source>
</reference>
<keyword evidence="3" id="KW-1185">Reference proteome</keyword>
<dbReference type="Gene3D" id="3.90.640.10">
    <property type="entry name" value="Actin, Chain A, domain 4"/>
    <property type="match status" value="1"/>
</dbReference>
<dbReference type="RefSeq" id="XP_018287924.1">
    <property type="nucleotide sequence ID" value="XM_018442285.1"/>
</dbReference>
<proteinExistence type="inferred from homology"/>
<comment type="similarity">
    <text evidence="1">Belongs to the actin family.</text>
</comment>
<dbReference type="GeneID" id="29003191"/>
<gene>
    <name evidence="2" type="ORF">PHYBLDRAFT_70458</name>
</gene>
<dbReference type="SMART" id="SM00268">
    <property type="entry name" value="ACTIN"/>
    <property type="match status" value="1"/>
</dbReference>
<dbReference type="CDD" id="cd10207">
    <property type="entry name" value="ASKHA_NBD_Arp10"/>
    <property type="match status" value="1"/>
</dbReference>
<dbReference type="PANTHER" id="PTHR11937">
    <property type="entry name" value="ACTIN"/>
    <property type="match status" value="1"/>
</dbReference>
<organism evidence="2 3">
    <name type="scientific">Phycomyces blakesleeanus (strain ATCC 8743b / DSM 1359 / FGSC 10004 / NBRC 33097 / NRRL 1555)</name>
    <dbReference type="NCBI Taxonomy" id="763407"/>
    <lineage>
        <taxon>Eukaryota</taxon>
        <taxon>Fungi</taxon>
        <taxon>Fungi incertae sedis</taxon>
        <taxon>Mucoromycota</taxon>
        <taxon>Mucoromycotina</taxon>
        <taxon>Mucoromycetes</taxon>
        <taxon>Mucorales</taxon>
        <taxon>Phycomycetaceae</taxon>
        <taxon>Phycomyces</taxon>
    </lineage>
</organism>